<feature type="compositionally biased region" description="Acidic residues" evidence="1">
    <location>
        <begin position="58"/>
        <end position="79"/>
    </location>
</feature>
<feature type="compositionally biased region" description="Polar residues" evidence="1">
    <location>
        <begin position="80"/>
        <end position="103"/>
    </location>
</feature>
<gene>
    <name evidence="2" type="ORF">KCU76_g10163</name>
</gene>
<organism evidence="2 3">
    <name type="scientific">Aureobasidium melanogenum</name>
    <name type="common">Aureobasidium pullulans var. melanogenum</name>
    <dbReference type="NCBI Taxonomy" id="46634"/>
    <lineage>
        <taxon>Eukaryota</taxon>
        <taxon>Fungi</taxon>
        <taxon>Dikarya</taxon>
        <taxon>Ascomycota</taxon>
        <taxon>Pezizomycotina</taxon>
        <taxon>Dothideomycetes</taxon>
        <taxon>Dothideomycetidae</taxon>
        <taxon>Dothideales</taxon>
        <taxon>Saccotheciaceae</taxon>
        <taxon>Aureobasidium</taxon>
    </lineage>
</organism>
<evidence type="ECO:0000256" key="1">
    <source>
        <dbReference type="SAM" id="MobiDB-lite"/>
    </source>
</evidence>
<sequence>MSDPNVSPILKISYTWNVDAIHRIIRVIISVETDDSINPVTTSTVRSYFTIPLPNSSTEEEDDEDVPDLEETEPEEDQCSAETTSANLPSSDTNSPDVSVPHASNTVQAGSLMQTGFPTSRPPHWNYTWDQATIDHLNDQINFMRTNFSPHPLTMAIGRRSSTAAPLFTQEEYDDVPDLEETEPEEDQCSAEHAGDGAQDGEASV</sequence>
<comment type="caution">
    <text evidence="2">The sequence shown here is derived from an EMBL/GenBank/DDBJ whole genome shotgun (WGS) entry which is preliminary data.</text>
</comment>
<feature type="compositionally biased region" description="Acidic residues" evidence="1">
    <location>
        <begin position="176"/>
        <end position="189"/>
    </location>
</feature>
<feature type="region of interest" description="Disordered" evidence="1">
    <location>
        <begin position="51"/>
        <end position="103"/>
    </location>
</feature>
<evidence type="ECO:0000313" key="3">
    <source>
        <dbReference type="Proteomes" id="UP000779574"/>
    </source>
</evidence>
<feature type="non-terminal residue" evidence="2">
    <location>
        <position position="205"/>
    </location>
</feature>
<dbReference type="EMBL" id="JAHFXF010000443">
    <property type="protein sequence ID" value="KAG9687656.1"/>
    <property type="molecule type" value="Genomic_DNA"/>
</dbReference>
<evidence type="ECO:0000313" key="2">
    <source>
        <dbReference type="EMBL" id="KAG9687656.1"/>
    </source>
</evidence>
<dbReference type="Proteomes" id="UP000779574">
    <property type="component" value="Unassembled WGS sequence"/>
</dbReference>
<accession>A0A9P8J6S1</accession>
<reference evidence="2" key="1">
    <citation type="journal article" date="2021" name="J Fungi (Basel)">
        <title>Virulence traits and population genomics of the black yeast Aureobasidium melanogenum.</title>
        <authorList>
            <person name="Cernosa A."/>
            <person name="Sun X."/>
            <person name="Gostincar C."/>
            <person name="Fang C."/>
            <person name="Gunde-Cimerman N."/>
            <person name="Song Z."/>
        </authorList>
    </citation>
    <scope>NUCLEOTIDE SEQUENCE</scope>
    <source>
        <strain evidence="2">EXF-9911</strain>
    </source>
</reference>
<feature type="region of interest" description="Disordered" evidence="1">
    <location>
        <begin position="176"/>
        <end position="205"/>
    </location>
</feature>
<protein>
    <submittedName>
        <fullName evidence="2">Uncharacterized protein</fullName>
    </submittedName>
</protein>
<dbReference type="AlphaFoldDB" id="A0A9P8J6S1"/>
<name>A0A9P8J6S1_AURME</name>
<proteinExistence type="predicted"/>
<reference evidence="2" key="2">
    <citation type="submission" date="2021-08" db="EMBL/GenBank/DDBJ databases">
        <authorList>
            <person name="Gostincar C."/>
            <person name="Sun X."/>
            <person name="Song Z."/>
            <person name="Gunde-Cimerman N."/>
        </authorList>
    </citation>
    <scope>NUCLEOTIDE SEQUENCE</scope>
    <source>
        <strain evidence="2">EXF-9911</strain>
    </source>
</reference>